<dbReference type="STRING" id="1576369.SAMN05421753_116128"/>
<keyword evidence="3" id="KW-1185">Reference proteome</keyword>
<proteinExistence type="predicted"/>
<keyword evidence="1" id="KW-0732">Signal</keyword>
<reference evidence="3" key="1">
    <citation type="submission" date="2016-10" db="EMBL/GenBank/DDBJ databases">
        <authorList>
            <person name="Varghese N."/>
            <person name="Submissions S."/>
        </authorList>
    </citation>
    <scope>NUCLEOTIDE SEQUENCE [LARGE SCALE GENOMIC DNA]</scope>
    <source>
        <strain evidence="3">DSM 26348</strain>
    </source>
</reference>
<sequence length="121" mass="13003">MARYLFCLLLVGANALIAGLQVNTAARVVEPCLIATACSSSQSVHLLSHAVECRLPGNWSSVSAAWAMDVEEDDFSTRLKLVGLHLVPGGARTVDFAVRLRQGALALNCTQWSDRNLPLLV</sequence>
<organism evidence="2 3">
    <name type="scientific">Planctomicrobium piriforme</name>
    <dbReference type="NCBI Taxonomy" id="1576369"/>
    <lineage>
        <taxon>Bacteria</taxon>
        <taxon>Pseudomonadati</taxon>
        <taxon>Planctomycetota</taxon>
        <taxon>Planctomycetia</taxon>
        <taxon>Planctomycetales</taxon>
        <taxon>Planctomycetaceae</taxon>
        <taxon>Planctomicrobium</taxon>
    </lineage>
</organism>
<accession>A0A1I3PEP7</accession>
<gene>
    <name evidence="2" type="ORF">SAMN05421753_116128</name>
</gene>
<feature type="chain" id="PRO_5011555415" evidence="1">
    <location>
        <begin position="18"/>
        <end position="121"/>
    </location>
</feature>
<dbReference type="AlphaFoldDB" id="A0A1I3PEP7"/>
<feature type="signal peptide" evidence="1">
    <location>
        <begin position="1"/>
        <end position="17"/>
    </location>
</feature>
<protein>
    <submittedName>
        <fullName evidence="2">Uncharacterized protein</fullName>
    </submittedName>
</protein>
<evidence type="ECO:0000256" key="1">
    <source>
        <dbReference type="SAM" id="SignalP"/>
    </source>
</evidence>
<dbReference type="EMBL" id="FOQD01000016">
    <property type="protein sequence ID" value="SFJ19891.1"/>
    <property type="molecule type" value="Genomic_DNA"/>
</dbReference>
<evidence type="ECO:0000313" key="3">
    <source>
        <dbReference type="Proteomes" id="UP000199518"/>
    </source>
</evidence>
<evidence type="ECO:0000313" key="2">
    <source>
        <dbReference type="EMBL" id="SFJ19891.1"/>
    </source>
</evidence>
<dbReference type="RefSeq" id="WP_092054104.1">
    <property type="nucleotide sequence ID" value="NZ_FOQD01000016.1"/>
</dbReference>
<name>A0A1I3PEP7_9PLAN</name>
<dbReference type="Proteomes" id="UP000199518">
    <property type="component" value="Unassembled WGS sequence"/>
</dbReference>